<comment type="subcellular location">
    <subcellularLocation>
        <location evidence="1">Membrane</location>
        <topology evidence="1">Multi-pass membrane protein</topology>
    </subcellularLocation>
</comment>
<name>A0A8R1HKR5_CAEJA</name>
<feature type="domain" description="Ammonium transporter AmtB-like" evidence="6">
    <location>
        <begin position="114"/>
        <end position="367"/>
    </location>
</feature>
<evidence type="ECO:0000259" key="6">
    <source>
        <dbReference type="Pfam" id="PF00909"/>
    </source>
</evidence>
<feature type="transmembrane region" description="Helical" evidence="5">
    <location>
        <begin position="26"/>
        <end position="47"/>
    </location>
</feature>
<feature type="transmembrane region" description="Helical" evidence="5">
    <location>
        <begin position="317"/>
        <end position="342"/>
    </location>
</feature>
<feature type="transmembrane region" description="Helical" evidence="5">
    <location>
        <begin position="59"/>
        <end position="76"/>
    </location>
</feature>
<feature type="transmembrane region" description="Helical" evidence="5">
    <location>
        <begin position="265"/>
        <end position="286"/>
    </location>
</feature>
<feature type="transmembrane region" description="Helical" evidence="5">
    <location>
        <begin position="239"/>
        <end position="258"/>
    </location>
</feature>
<evidence type="ECO:0000313" key="8">
    <source>
        <dbReference type="Proteomes" id="UP000005237"/>
    </source>
</evidence>
<evidence type="ECO:0000256" key="2">
    <source>
        <dbReference type="ARBA" id="ARBA00022692"/>
    </source>
</evidence>
<dbReference type="GO" id="GO:0005886">
    <property type="term" value="C:plasma membrane"/>
    <property type="evidence" value="ECO:0007669"/>
    <property type="project" value="TreeGrafter"/>
</dbReference>
<keyword evidence="3 5" id="KW-1133">Transmembrane helix</keyword>
<dbReference type="AlphaFoldDB" id="A0A8R1HKR5"/>
<dbReference type="SUPFAM" id="SSF111352">
    <property type="entry name" value="Ammonium transporter"/>
    <property type="match status" value="1"/>
</dbReference>
<evidence type="ECO:0000256" key="4">
    <source>
        <dbReference type="ARBA" id="ARBA00023136"/>
    </source>
</evidence>
<organism evidence="7 8">
    <name type="scientific">Caenorhabditis japonica</name>
    <dbReference type="NCBI Taxonomy" id="281687"/>
    <lineage>
        <taxon>Eukaryota</taxon>
        <taxon>Metazoa</taxon>
        <taxon>Ecdysozoa</taxon>
        <taxon>Nematoda</taxon>
        <taxon>Chromadorea</taxon>
        <taxon>Rhabditida</taxon>
        <taxon>Rhabditina</taxon>
        <taxon>Rhabditomorpha</taxon>
        <taxon>Rhabditoidea</taxon>
        <taxon>Rhabditidae</taxon>
        <taxon>Peloderinae</taxon>
        <taxon>Caenorhabditis</taxon>
    </lineage>
</organism>
<dbReference type="InterPro" id="IPR024041">
    <property type="entry name" value="NH4_transpt_AmtB-like_dom"/>
</dbReference>
<dbReference type="Proteomes" id="UP000005237">
    <property type="component" value="Unassembled WGS sequence"/>
</dbReference>
<feature type="transmembrane region" description="Helical" evidence="5">
    <location>
        <begin position="184"/>
        <end position="206"/>
    </location>
</feature>
<proteinExistence type="predicted"/>
<feature type="transmembrane region" description="Helical" evidence="5">
    <location>
        <begin position="150"/>
        <end position="172"/>
    </location>
</feature>
<dbReference type="Gene3D" id="1.10.3430.10">
    <property type="entry name" value="Ammonium transporter AmtB like domains"/>
    <property type="match status" value="2"/>
</dbReference>
<reference evidence="8" key="1">
    <citation type="submission" date="2010-08" db="EMBL/GenBank/DDBJ databases">
        <authorList>
            <consortium name="Caenorhabditis japonica Sequencing Consortium"/>
            <person name="Wilson R.K."/>
        </authorList>
    </citation>
    <scope>NUCLEOTIDE SEQUENCE [LARGE SCALE GENOMIC DNA]</scope>
    <source>
        <strain evidence="8">DF5081</strain>
    </source>
</reference>
<keyword evidence="4 5" id="KW-0472">Membrane</keyword>
<dbReference type="PANTHER" id="PTHR11730:SF58">
    <property type="entry name" value="AMMONIUM TRANSPORTER"/>
    <property type="match status" value="1"/>
</dbReference>
<dbReference type="InterPro" id="IPR029020">
    <property type="entry name" value="Ammonium/urea_transptr"/>
</dbReference>
<feature type="domain" description="Ammonium transporter AmtB-like" evidence="6">
    <location>
        <begin position="26"/>
        <end position="99"/>
    </location>
</feature>
<dbReference type="EnsemblMetazoa" id="CJA00544a.1">
    <property type="protein sequence ID" value="CJA00544a.1"/>
    <property type="gene ID" value="WBGene00119748"/>
</dbReference>
<evidence type="ECO:0000313" key="7">
    <source>
        <dbReference type="EnsemblMetazoa" id="CJA00544a.1"/>
    </source>
</evidence>
<sequence length="434" mass="47864">MNHSQPTVRLKPDKHIDCNLSQDDGVWMMGSSFIIFTMTAGFGLLEAGRVSSKDEVNCMVKNVFDVIFGGLAYWMFGYGLTFGDSQHRFGKFFGFGEFFFDPERMSEDDSTDEVHLVGGISGLVATSYLKPRRNRFARNGVRTVSDPTKAILGFLMIWWGWLAFNTSSNYAVTHGQWSEGMRSAVGTILASAGGGVVTVVITRFATKKIQMDMLIDGMLASLVSSTGGCLYFTPWQATIVGAIGSAIALGAYPVTEWLKIDDPVGVIPVHVVGSIWGMMAPAIFVYRRPMNFGPPECNFQTSDGTNGLLYGGGFSLLFLQLMVVFVIGTYAAVCSFLILFIMQHSPVGLRISKYEEELGADLIEHGLAGLNLMTYTVEKKLDARTLSAVLMMIIRWRSKARLGALRRRQIHDSGLATPKPVTENVEMNVIHRRH</sequence>
<evidence type="ECO:0000256" key="1">
    <source>
        <dbReference type="ARBA" id="ARBA00004141"/>
    </source>
</evidence>
<accession>A0A8R1HKR5</accession>
<keyword evidence="2 5" id="KW-0812">Transmembrane</keyword>
<dbReference type="Pfam" id="PF00909">
    <property type="entry name" value="Ammonium_transp"/>
    <property type="match status" value="2"/>
</dbReference>
<evidence type="ECO:0000256" key="5">
    <source>
        <dbReference type="SAM" id="Phobius"/>
    </source>
</evidence>
<keyword evidence="8" id="KW-1185">Reference proteome</keyword>
<protein>
    <submittedName>
        <fullName evidence="7">Ammonium_transp domain-containing protein</fullName>
    </submittedName>
</protein>
<dbReference type="GO" id="GO:0008519">
    <property type="term" value="F:ammonium channel activity"/>
    <property type="evidence" value="ECO:0007669"/>
    <property type="project" value="InterPro"/>
</dbReference>
<evidence type="ECO:0000256" key="3">
    <source>
        <dbReference type="ARBA" id="ARBA00022989"/>
    </source>
</evidence>
<dbReference type="PANTHER" id="PTHR11730">
    <property type="entry name" value="AMMONIUM TRANSPORTER"/>
    <property type="match status" value="1"/>
</dbReference>
<dbReference type="GO" id="GO:0097272">
    <property type="term" value="P:ammonium homeostasis"/>
    <property type="evidence" value="ECO:0007669"/>
    <property type="project" value="TreeGrafter"/>
</dbReference>
<reference evidence="7" key="2">
    <citation type="submission" date="2022-06" db="UniProtKB">
        <authorList>
            <consortium name="EnsemblMetazoa"/>
        </authorList>
    </citation>
    <scope>IDENTIFICATION</scope>
    <source>
        <strain evidence="7">DF5081</strain>
    </source>
</reference>